<protein>
    <submittedName>
        <fullName evidence="8">Sad1 unc domain protein</fullName>
    </submittedName>
</protein>
<dbReference type="Gene3D" id="2.60.120.260">
    <property type="entry name" value="Galactose-binding domain-like"/>
    <property type="match status" value="1"/>
</dbReference>
<dbReference type="InterPro" id="IPR045120">
    <property type="entry name" value="Suco/Slp1-like"/>
</dbReference>
<keyword evidence="6" id="KW-0732">Signal</keyword>
<feature type="compositionally biased region" description="Basic and acidic residues" evidence="5">
    <location>
        <begin position="848"/>
        <end position="857"/>
    </location>
</feature>
<proteinExistence type="predicted"/>
<name>A0A4Z1NTV7_9PEZI</name>
<dbReference type="AlphaFoldDB" id="A0A4Z1NTV7"/>
<feature type="compositionally biased region" description="Low complexity" evidence="5">
    <location>
        <begin position="803"/>
        <end position="817"/>
    </location>
</feature>
<dbReference type="Proteomes" id="UP000298493">
    <property type="component" value="Unassembled WGS sequence"/>
</dbReference>
<feature type="compositionally biased region" description="Polar residues" evidence="5">
    <location>
        <begin position="493"/>
        <end position="510"/>
    </location>
</feature>
<evidence type="ECO:0000259" key="7">
    <source>
        <dbReference type="PROSITE" id="PS51469"/>
    </source>
</evidence>
<feature type="chain" id="PRO_5021277009" evidence="6">
    <location>
        <begin position="25"/>
        <end position="1036"/>
    </location>
</feature>
<feature type="domain" description="SUN" evidence="7">
    <location>
        <begin position="234"/>
        <end position="405"/>
    </location>
</feature>
<accession>A0A4Z1NTV7</accession>
<feature type="region of interest" description="Disordered" evidence="5">
    <location>
        <begin position="776"/>
        <end position="878"/>
    </location>
</feature>
<evidence type="ECO:0000256" key="2">
    <source>
        <dbReference type="ARBA" id="ARBA00022692"/>
    </source>
</evidence>
<evidence type="ECO:0000313" key="8">
    <source>
        <dbReference type="EMBL" id="TID19344.1"/>
    </source>
</evidence>
<keyword evidence="2" id="KW-0812">Transmembrane</keyword>
<comment type="caution">
    <text evidence="8">The sequence shown here is derived from an EMBL/GenBank/DDBJ whole genome shotgun (WGS) entry which is preliminary data.</text>
</comment>
<organism evidence="8 9">
    <name type="scientific">Venturia nashicola</name>
    <dbReference type="NCBI Taxonomy" id="86259"/>
    <lineage>
        <taxon>Eukaryota</taxon>
        <taxon>Fungi</taxon>
        <taxon>Dikarya</taxon>
        <taxon>Ascomycota</taxon>
        <taxon>Pezizomycotina</taxon>
        <taxon>Dothideomycetes</taxon>
        <taxon>Pleosporomycetidae</taxon>
        <taxon>Venturiales</taxon>
        <taxon>Venturiaceae</taxon>
        <taxon>Venturia</taxon>
    </lineage>
</organism>
<dbReference type="PROSITE" id="PS51469">
    <property type="entry name" value="SUN"/>
    <property type="match status" value="1"/>
</dbReference>
<feature type="compositionally biased region" description="Low complexity" evidence="5">
    <location>
        <begin position="561"/>
        <end position="580"/>
    </location>
</feature>
<dbReference type="GO" id="GO:0016020">
    <property type="term" value="C:membrane"/>
    <property type="evidence" value="ECO:0007669"/>
    <property type="project" value="InterPro"/>
</dbReference>
<feature type="compositionally biased region" description="Polar residues" evidence="5">
    <location>
        <begin position="782"/>
        <end position="793"/>
    </location>
</feature>
<evidence type="ECO:0000256" key="4">
    <source>
        <dbReference type="ARBA" id="ARBA00023136"/>
    </source>
</evidence>
<keyword evidence="9" id="KW-1185">Reference proteome</keyword>
<dbReference type="EMBL" id="SNSC02000012">
    <property type="protein sequence ID" value="TID19344.1"/>
    <property type="molecule type" value="Genomic_DNA"/>
</dbReference>
<keyword evidence="3" id="KW-1133">Transmembrane helix</keyword>
<gene>
    <name evidence="8" type="ORF">E6O75_ATG06682</name>
</gene>
<dbReference type="GO" id="GO:0012505">
    <property type="term" value="C:endomembrane system"/>
    <property type="evidence" value="ECO:0007669"/>
    <property type="project" value="UniProtKB-SubCell"/>
</dbReference>
<feature type="region of interest" description="Disordered" evidence="5">
    <location>
        <begin position="70"/>
        <end position="101"/>
    </location>
</feature>
<feature type="region of interest" description="Disordered" evidence="5">
    <location>
        <begin position="168"/>
        <end position="253"/>
    </location>
</feature>
<feature type="compositionally biased region" description="Polar residues" evidence="5">
    <location>
        <begin position="430"/>
        <end position="441"/>
    </location>
</feature>
<dbReference type="InterPro" id="IPR012919">
    <property type="entry name" value="SUN_dom"/>
</dbReference>
<dbReference type="GO" id="GO:0034975">
    <property type="term" value="P:protein folding in endoplasmic reticulum"/>
    <property type="evidence" value="ECO:0007669"/>
    <property type="project" value="TreeGrafter"/>
</dbReference>
<dbReference type="Pfam" id="PF07738">
    <property type="entry name" value="Sad1_UNC"/>
    <property type="match status" value="1"/>
</dbReference>
<evidence type="ECO:0000313" key="9">
    <source>
        <dbReference type="Proteomes" id="UP000298493"/>
    </source>
</evidence>
<dbReference type="FunFam" id="2.60.120.260:FF:000082">
    <property type="entry name" value="Sad1/UNC domain protein"/>
    <property type="match status" value="1"/>
</dbReference>
<keyword evidence="4" id="KW-0472">Membrane</keyword>
<feature type="compositionally biased region" description="Low complexity" evidence="5">
    <location>
        <begin position="605"/>
        <end position="621"/>
    </location>
</feature>
<evidence type="ECO:0000256" key="6">
    <source>
        <dbReference type="SAM" id="SignalP"/>
    </source>
</evidence>
<evidence type="ECO:0000256" key="3">
    <source>
        <dbReference type="ARBA" id="ARBA00022989"/>
    </source>
</evidence>
<feature type="region of interest" description="Disordered" evidence="5">
    <location>
        <begin position="116"/>
        <end position="152"/>
    </location>
</feature>
<sequence length="1036" mass="112528">MLKIGSSTLLLLVWFQLGPSIVQSLHHNANASFPITLSISSCPARTINYITHTLPQQCLPTSRSPLLTSVASPTAREPHAAISADATSDHGSTSEETPPANRTTTAYIEGQYAEEAGSVVQSTSTQPTSSAGSPTPSTAPTPLDLGPDSPLDHSKFLSFEEWKKQNLAKLGQSPDNVGHGRGPANAEARRRPINNALDSLGDDGEIEIDFTGFGGGRTDDTAPGRMASGPNSKTSDTPSSSESPTAIAKHRSKDAGKTCKERFNYASFDCAATILKTNPKCKSSSQVLSENKDSYMLNECSQPNKFMIIEMCDDILVDTIVLANYEFFSSMFRTVRVSVSDRYPVKADKWRELGIYEARNTREVQAFLVQNPLIWARYLRIEFLTHYGSEFYCPVSLVRVHGTTMMEEVRRSQEDGSRAEDEIDDDLSETEVQSSVQDTQVVEQAPVPFTSAVTSKEAVKTEAANATILPPEMETLTDNSIQPVTAEKMPPTSAETDSTTQADSNGTGDMTTKGGPHKISALLGSSGSSTQSHEASKTNLEKSAVSQTSFAPVEGPERSPVKPASSPPAASHSSSVQSKSMRGSSQPVAKEESRSMRPSAENSKSSPPSATQPQPAQPTTQESFFKSTSKRLAMLETNSSLNIQYIEEQSRILRDAFVQTEKHQLRKTENFLSHLNDTVMAELQGFRQQYDQLWQSTVIELETNRENYQREMLAISSRITIMADELVFQKRMIVVQSILLLLCLGLTIFVRSGSSYMELPLMQQMMNKSHSMLKLSFDSPLESPSSRRTSPLRNDTRRLVRMSSGSSDGSLGSPSPDRLGHPGLRFSPPTPSDAGRSERAKSPSLSPEEMRIVRETRSGPATPSGTRETQQIAWDTPISVADDSPLLHTRQSDLQSQESRPSSSRYSGSSDSDGDVNVKTSTTDESAPKSVRHRASASGLNSMSNGGGDTAAELMSVDGLSNGKQTAGGQDALPGYLRHTRRCGTAGHIRLGSSDRSSVADTDAKRFGSRRMVNEVWARESMYREESGGLAGYTAS</sequence>
<feature type="compositionally biased region" description="Low complexity" evidence="5">
    <location>
        <begin position="230"/>
        <end position="245"/>
    </location>
</feature>
<comment type="subcellular location">
    <subcellularLocation>
        <location evidence="1">Endomembrane system</location>
    </subcellularLocation>
</comment>
<feature type="compositionally biased region" description="Low complexity" evidence="5">
    <location>
        <begin position="117"/>
        <end position="142"/>
    </location>
</feature>
<feature type="region of interest" description="Disordered" evidence="5">
    <location>
        <begin position="453"/>
        <end position="623"/>
    </location>
</feature>
<evidence type="ECO:0000256" key="1">
    <source>
        <dbReference type="ARBA" id="ARBA00004308"/>
    </source>
</evidence>
<reference evidence="8 9" key="1">
    <citation type="submission" date="2019-04" db="EMBL/GenBank/DDBJ databases">
        <title>High contiguity whole genome sequence and gene annotation resource for two Venturia nashicola isolates.</title>
        <authorList>
            <person name="Prokchorchik M."/>
            <person name="Won K."/>
            <person name="Lee Y."/>
            <person name="Choi E.D."/>
            <person name="Segonzac C."/>
            <person name="Sohn K.H."/>
        </authorList>
    </citation>
    <scope>NUCLEOTIDE SEQUENCE [LARGE SCALE GENOMIC DNA]</scope>
    <source>
        <strain evidence="8 9">PRI2</strain>
    </source>
</reference>
<feature type="compositionally biased region" description="Basic and acidic residues" evidence="5">
    <location>
        <begin position="408"/>
        <end position="420"/>
    </location>
</feature>
<feature type="region of interest" description="Disordered" evidence="5">
    <location>
        <begin position="890"/>
        <end position="954"/>
    </location>
</feature>
<feature type="compositionally biased region" description="Polar residues" evidence="5">
    <location>
        <begin position="523"/>
        <end position="533"/>
    </location>
</feature>
<dbReference type="PANTHER" id="PTHR12953">
    <property type="entry name" value="MEMBRANE PROTEIN CH1 RELATED"/>
    <property type="match status" value="1"/>
</dbReference>
<dbReference type="PANTHER" id="PTHR12953:SF0">
    <property type="entry name" value="SUN DOMAIN-CONTAINING OSSIFICATION FACTOR"/>
    <property type="match status" value="1"/>
</dbReference>
<evidence type="ECO:0000256" key="5">
    <source>
        <dbReference type="SAM" id="MobiDB-lite"/>
    </source>
</evidence>
<dbReference type="STRING" id="86259.A0A4Z1NTV7"/>
<feature type="region of interest" description="Disordered" evidence="5">
    <location>
        <begin position="408"/>
        <end position="441"/>
    </location>
</feature>
<feature type="signal peptide" evidence="6">
    <location>
        <begin position="1"/>
        <end position="24"/>
    </location>
</feature>
<feature type="compositionally biased region" description="Polar residues" evidence="5">
    <location>
        <begin position="85"/>
        <end position="101"/>
    </location>
</feature>
<dbReference type="GO" id="GO:0005737">
    <property type="term" value="C:cytoplasm"/>
    <property type="evidence" value="ECO:0007669"/>
    <property type="project" value="TreeGrafter"/>
</dbReference>
<feature type="compositionally biased region" description="Low complexity" evidence="5">
    <location>
        <begin position="892"/>
        <end position="911"/>
    </location>
</feature>
<feature type="compositionally biased region" description="Polar residues" evidence="5">
    <location>
        <begin position="859"/>
        <end position="873"/>
    </location>
</feature>